<reference evidence="3 4" key="1">
    <citation type="submission" date="2014-02" db="EMBL/GenBank/DDBJ databases">
        <title>The Genome Sequence of Trichophyton rubrum (morphotype soudanense) CBS 452.61.</title>
        <authorList>
            <consortium name="The Broad Institute Genomics Platform"/>
            <person name="Cuomo C.A."/>
            <person name="White T.C."/>
            <person name="Graser Y."/>
            <person name="Martinez-Rossi N."/>
            <person name="Heitman J."/>
            <person name="Young S.K."/>
            <person name="Zeng Q."/>
            <person name="Gargeya S."/>
            <person name="Abouelleil A."/>
            <person name="Alvarado L."/>
            <person name="Chapman S.B."/>
            <person name="Gainer-Dewar J."/>
            <person name="Goldberg J."/>
            <person name="Griggs A."/>
            <person name="Gujja S."/>
            <person name="Hansen M."/>
            <person name="Howarth C."/>
            <person name="Imamovic A."/>
            <person name="Larimer J."/>
            <person name="Martinez D."/>
            <person name="Murphy C."/>
            <person name="Pearson M.D."/>
            <person name="Persinoti G."/>
            <person name="Poon T."/>
            <person name="Priest M."/>
            <person name="Roberts A.D."/>
            <person name="Saif S."/>
            <person name="Shea T.D."/>
            <person name="Sykes S.N."/>
            <person name="Wortman J."/>
            <person name="Nusbaum C."/>
            <person name="Birren B."/>
        </authorList>
    </citation>
    <scope>NUCLEOTIDE SEQUENCE [LARGE SCALE GENOMIC DNA]</scope>
    <source>
        <strain evidence="3 4">CBS 452.61</strain>
    </source>
</reference>
<dbReference type="HOGENOM" id="CLU_1856735_0_0_1"/>
<feature type="transmembrane region" description="Helical" evidence="2">
    <location>
        <begin position="84"/>
        <end position="104"/>
    </location>
</feature>
<keyword evidence="2" id="KW-0812">Transmembrane</keyword>
<feature type="compositionally biased region" description="Polar residues" evidence="1">
    <location>
        <begin position="45"/>
        <end position="57"/>
    </location>
</feature>
<evidence type="ECO:0000256" key="1">
    <source>
        <dbReference type="SAM" id="MobiDB-lite"/>
    </source>
</evidence>
<feature type="region of interest" description="Disordered" evidence="1">
    <location>
        <begin position="34"/>
        <end position="73"/>
    </location>
</feature>
<name>A0A022XL94_TRISD</name>
<keyword evidence="4" id="KW-1185">Reference proteome</keyword>
<organism evidence="3 4">
    <name type="scientific">Trichophyton soudanense CBS 452.61</name>
    <dbReference type="NCBI Taxonomy" id="1215331"/>
    <lineage>
        <taxon>Eukaryota</taxon>
        <taxon>Fungi</taxon>
        <taxon>Dikarya</taxon>
        <taxon>Ascomycota</taxon>
        <taxon>Pezizomycotina</taxon>
        <taxon>Eurotiomycetes</taxon>
        <taxon>Eurotiomycetidae</taxon>
        <taxon>Onygenales</taxon>
        <taxon>Arthrodermataceae</taxon>
        <taxon>Trichophyton</taxon>
    </lineage>
</organism>
<dbReference type="EMBL" id="KK208899">
    <property type="protein sequence ID" value="EZF71274.1"/>
    <property type="molecule type" value="Genomic_DNA"/>
</dbReference>
<keyword evidence="2" id="KW-1133">Transmembrane helix</keyword>
<protein>
    <submittedName>
        <fullName evidence="3">Uncharacterized protein</fullName>
    </submittedName>
</protein>
<gene>
    <name evidence="3" type="ORF">H105_06479</name>
</gene>
<dbReference type="Proteomes" id="UP000023623">
    <property type="component" value="Unassembled WGS sequence"/>
</dbReference>
<evidence type="ECO:0000256" key="2">
    <source>
        <dbReference type="SAM" id="Phobius"/>
    </source>
</evidence>
<evidence type="ECO:0000313" key="3">
    <source>
        <dbReference type="EMBL" id="EZF71274.1"/>
    </source>
</evidence>
<accession>A0A022XL94</accession>
<evidence type="ECO:0000313" key="4">
    <source>
        <dbReference type="Proteomes" id="UP000023623"/>
    </source>
</evidence>
<sequence length="138" mass="15562">MAYGARTPAQSQGRQLLGLRLHARLKKRTKTDSRFLTGCSRPSPLLSNRLGNSSERPVSSLVEPKMPPSRLHYESSQSPLEGSVVSPFLSLFFMSVFLWVRIVLLKLALTGNLWTGGFSGFCSCEWRIKYKESKRKMP</sequence>
<keyword evidence="2" id="KW-0472">Membrane</keyword>
<proteinExistence type="predicted"/>
<dbReference type="AlphaFoldDB" id="A0A022XL94"/>